<accession>A0A2A5T2P3</accession>
<keyword evidence="2" id="KW-1185">Reference proteome</keyword>
<evidence type="ECO:0000313" key="2">
    <source>
        <dbReference type="Proteomes" id="UP000219020"/>
    </source>
</evidence>
<dbReference type="EMBL" id="NBYY01000020">
    <property type="protein sequence ID" value="PCS22437.1"/>
    <property type="molecule type" value="Genomic_DNA"/>
</dbReference>
<comment type="caution">
    <text evidence="1">The sequence shown here is derived from an EMBL/GenBank/DDBJ whole genome shotgun (WGS) entry which is preliminary data.</text>
</comment>
<reference evidence="2" key="1">
    <citation type="submission" date="2017-04" db="EMBL/GenBank/DDBJ databases">
        <title>Genome evolution of the luminous symbionts of deep sea anglerfish.</title>
        <authorList>
            <person name="Hendry T.A."/>
        </authorList>
    </citation>
    <scope>NUCLEOTIDE SEQUENCE [LARGE SCALE GENOMIC DNA]</scope>
</reference>
<dbReference type="AlphaFoldDB" id="A0A2A5T2P3"/>
<evidence type="ECO:0000313" key="1">
    <source>
        <dbReference type="EMBL" id="PCS22437.1"/>
    </source>
</evidence>
<sequence length="46" mass="5359">MVFLHHEGVLLSNNKAERCIRGSVIMRKICFGTSYHLGKQFRLRVL</sequence>
<gene>
    <name evidence="1" type="ORF">BTN49_1963</name>
</gene>
<proteinExistence type="predicted"/>
<organism evidence="1 2">
    <name type="scientific">Candidatus Enterovibrio escicola</name>
    <dbReference type="NCBI Taxonomy" id="1927127"/>
    <lineage>
        <taxon>Bacteria</taxon>
        <taxon>Pseudomonadati</taxon>
        <taxon>Pseudomonadota</taxon>
        <taxon>Gammaproteobacteria</taxon>
        <taxon>Vibrionales</taxon>
        <taxon>Vibrionaceae</taxon>
        <taxon>Enterovibrio</taxon>
    </lineage>
</organism>
<dbReference type="Proteomes" id="UP000219020">
    <property type="component" value="Unassembled WGS sequence"/>
</dbReference>
<name>A0A2A5T2P3_9GAMM</name>
<protein>
    <submittedName>
        <fullName evidence="1">Mobile element protein</fullName>
    </submittedName>
</protein>